<feature type="domain" description="Fumarate lyase N-terminal" evidence="5">
    <location>
        <begin position="9"/>
        <end position="339"/>
    </location>
</feature>
<evidence type="ECO:0000256" key="2">
    <source>
        <dbReference type="ARBA" id="ARBA00009084"/>
    </source>
</evidence>
<dbReference type="PANTHER" id="PTHR11444:SF1">
    <property type="entry name" value="FUMARATE HYDRATASE, MITOCHONDRIAL"/>
    <property type="match status" value="1"/>
</dbReference>
<feature type="binding site" evidence="4">
    <location>
        <begin position="321"/>
        <end position="323"/>
    </location>
    <ligand>
        <name>substrate</name>
    </ligand>
</feature>
<dbReference type="OrthoDB" id="9802809at2"/>
<dbReference type="GO" id="GO:0006108">
    <property type="term" value="P:malate metabolic process"/>
    <property type="evidence" value="ECO:0007669"/>
    <property type="project" value="TreeGrafter"/>
</dbReference>
<dbReference type="PRINTS" id="PR00149">
    <property type="entry name" value="FUMRATELYASE"/>
</dbReference>
<dbReference type="EMBL" id="CP000806">
    <property type="protein sequence ID" value="ACB49747.1"/>
    <property type="molecule type" value="Genomic_DNA"/>
</dbReference>
<dbReference type="KEGG" id="cyt:cce_0396"/>
<dbReference type="EC" id="4.2.1.2" evidence="4"/>
<dbReference type="GO" id="GO:0006099">
    <property type="term" value="P:tricarboxylic acid cycle"/>
    <property type="evidence" value="ECO:0007669"/>
    <property type="project" value="UniProtKB-UniRule"/>
</dbReference>
<dbReference type="InterPro" id="IPR008948">
    <property type="entry name" value="L-Aspartase-like"/>
</dbReference>
<dbReference type="Pfam" id="PF10415">
    <property type="entry name" value="FumaraseC_C"/>
    <property type="match status" value="1"/>
</dbReference>
<evidence type="ECO:0000259" key="6">
    <source>
        <dbReference type="Pfam" id="PF10415"/>
    </source>
</evidence>
<evidence type="ECO:0000256" key="3">
    <source>
        <dbReference type="ARBA" id="ARBA00023239"/>
    </source>
</evidence>
<dbReference type="FunFam" id="1.10.275.10:FF:000001">
    <property type="entry name" value="Fumarate hydratase, mitochondrial"/>
    <property type="match status" value="1"/>
</dbReference>
<evidence type="ECO:0000256" key="4">
    <source>
        <dbReference type="HAMAP-Rule" id="MF_00743"/>
    </source>
</evidence>
<evidence type="ECO:0000313" key="8">
    <source>
        <dbReference type="Proteomes" id="UP000001203"/>
    </source>
</evidence>
<dbReference type="CDD" id="cd01362">
    <property type="entry name" value="Fumarase_classII"/>
    <property type="match status" value="1"/>
</dbReference>
<keyword evidence="8" id="KW-1185">Reference proteome</keyword>
<evidence type="ECO:0000313" key="7">
    <source>
        <dbReference type="EMBL" id="ACB49747.1"/>
    </source>
</evidence>
<feature type="binding site" evidence="4">
    <location>
        <position position="184"/>
    </location>
    <ligand>
        <name>substrate</name>
    </ligand>
</feature>
<dbReference type="InterPro" id="IPR020557">
    <property type="entry name" value="Fumarate_lyase_CS"/>
</dbReference>
<dbReference type="RefSeq" id="WP_009546484.1">
    <property type="nucleotide sequence ID" value="NC_010546.1"/>
</dbReference>
<feature type="site" description="Important for catalytic activity" evidence="4">
    <location>
        <position position="328"/>
    </location>
</feature>
<dbReference type="InterPro" id="IPR000362">
    <property type="entry name" value="Fumarate_lyase_fam"/>
</dbReference>
<dbReference type="Gene3D" id="1.20.200.10">
    <property type="entry name" value="Fumarase/aspartase (Central domain)"/>
    <property type="match status" value="1"/>
</dbReference>
<feature type="binding site" evidence="4">
    <location>
        <position position="316"/>
    </location>
    <ligand>
        <name>substrate</name>
    </ligand>
</feature>
<evidence type="ECO:0000256" key="1">
    <source>
        <dbReference type="ARBA" id="ARBA00001494"/>
    </source>
</evidence>
<dbReference type="NCBIfam" id="NF008909">
    <property type="entry name" value="PRK12273.1"/>
    <property type="match status" value="1"/>
</dbReference>
<dbReference type="Gene3D" id="1.10.275.10">
    <property type="entry name" value="Fumarase/aspartase (N-terminal domain)"/>
    <property type="match status" value="1"/>
</dbReference>
<comment type="pathway">
    <text evidence="4">Carbohydrate metabolism; tricarboxylic acid cycle; (S)-malate from fumarate: step 1/1.</text>
</comment>
<reference evidence="7 8" key="1">
    <citation type="journal article" date="2008" name="Proc. Natl. Acad. Sci. U.S.A.">
        <title>The genome of Cyanothece 51142, a unicellular diazotrophic cyanobacterium important in the marine nitrogen cycle.</title>
        <authorList>
            <person name="Welsh E.A."/>
            <person name="Liberton M."/>
            <person name="Stoeckel J."/>
            <person name="Loh T."/>
            <person name="Elvitigala T."/>
            <person name="Wang C."/>
            <person name="Wollam A."/>
            <person name="Fulton R.S."/>
            <person name="Clifton S.W."/>
            <person name="Jacobs J.M."/>
            <person name="Aurora R."/>
            <person name="Ghosh B.K."/>
            <person name="Sherman L.A."/>
            <person name="Smith R.D."/>
            <person name="Wilson R.K."/>
            <person name="Pakrasi H.B."/>
        </authorList>
    </citation>
    <scope>NUCLEOTIDE SEQUENCE [LARGE SCALE GENOMIC DNA]</scope>
    <source>
        <strain evidence="8">ATCC 51142 / BH68</strain>
    </source>
</reference>
<dbReference type="NCBIfam" id="TIGR00979">
    <property type="entry name" value="fumC_II"/>
    <property type="match status" value="1"/>
</dbReference>
<comment type="function">
    <text evidence="4">Involved in the TCA cycle. Catalyzes the stereospecific interconversion of fumarate to L-malate.</text>
</comment>
<keyword evidence="4" id="KW-0816">Tricarboxylic acid cycle</keyword>
<dbReference type="GO" id="GO:0006106">
    <property type="term" value="P:fumarate metabolic process"/>
    <property type="evidence" value="ECO:0007669"/>
    <property type="project" value="InterPro"/>
</dbReference>
<dbReference type="AlphaFoldDB" id="B1WNA5"/>
<dbReference type="STRING" id="43989.cce_0396"/>
<dbReference type="HAMAP" id="MF_00743">
    <property type="entry name" value="FumaraseC"/>
    <property type="match status" value="1"/>
</dbReference>
<sequence length="457" mass="49762">MRIEQDSMGKIEVPSEAYWGAQTQRSLHYFAIGHDTMPREMIRAIGILKKATAIVNKDLGKLAPEKAKLIIEAADEVISGKLNQHFPLKIWQTGSGTQTNMNANEVIANRAIELAGGILGSKDPIHPNDHVNMSQSSNDTFPTAMHIAAVEEIHRNLLPMVTKLKNSLETKTKEFQNVVKIGRTHLMDAVPLTLGQEFSGYISQLDKDIARIQQSLPDLYELAIGGTAVGTGLNTHPDFAEKVAQEIAQITDLPFISAPNKFAALAAHDAMVMCSGTLKTLAGSLMKIANDIRWLGSGPRCGIGELILPANEPGSSIMPGKVNPTQCEAMTMVCVQVMGYDTAITMAGSQGNFELNVFKPLLIFNLLNSIRLLADACSSFADHLVVGLKINQEQIEHYLNNSLMLVTALNPHIGYDKAAKVAKKAYEENTTLEAACISLGFLSQEEFKTIINPEKMT</sequence>
<comment type="catalytic activity">
    <reaction evidence="1">
        <text>L-aspartate = fumarate + NH4(+)</text>
        <dbReference type="Rhea" id="RHEA:16601"/>
        <dbReference type="ChEBI" id="CHEBI:28938"/>
        <dbReference type="ChEBI" id="CHEBI:29806"/>
        <dbReference type="ChEBI" id="CHEBI:29991"/>
        <dbReference type="EC" id="4.3.1.1"/>
    </reaction>
</comment>
<feature type="binding site" evidence="4">
    <location>
        <begin position="136"/>
        <end position="138"/>
    </location>
    <ligand>
        <name>substrate</name>
    </ligand>
</feature>
<name>B1WNA5_CROS5</name>
<dbReference type="PRINTS" id="PR00145">
    <property type="entry name" value="ARGSUCLYASE"/>
</dbReference>
<feature type="binding site" description="in site B" evidence="4">
    <location>
        <begin position="126"/>
        <end position="129"/>
    </location>
    <ligand>
        <name>substrate</name>
    </ligand>
</feature>
<dbReference type="GO" id="GO:0005737">
    <property type="term" value="C:cytoplasm"/>
    <property type="evidence" value="ECO:0007669"/>
    <property type="project" value="UniProtKB-SubCell"/>
</dbReference>
<keyword evidence="3 4" id="KW-0456">Lyase</keyword>
<comment type="miscellaneous">
    <text evidence="4">There are 2 substrate-binding sites: the catalytic A site, and the non-catalytic B site that may play a role in the transfer of substrate or product between the active site and the solvent. Alternatively, the B site may bind allosteric effectors.</text>
</comment>
<feature type="binding site" evidence="4">
    <location>
        <begin position="95"/>
        <end position="97"/>
    </location>
    <ligand>
        <name>substrate</name>
    </ligand>
</feature>
<dbReference type="InterPro" id="IPR022761">
    <property type="entry name" value="Fumarate_lyase_N"/>
</dbReference>
<dbReference type="Proteomes" id="UP000001203">
    <property type="component" value="Chromosome circular"/>
</dbReference>
<dbReference type="FunFam" id="1.10.40.30:FF:000002">
    <property type="entry name" value="Fumarate hydratase class II"/>
    <property type="match status" value="1"/>
</dbReference>
<dbReference type="Gene3D" id="1.10.40.30">
    <property type="entry name" value="Fumarase/aspartase (C-terminal domain)"/>
    <property type="match status" value="1"/>
</dbReference>
<dbReference type="InterPro" id="IPR024083">
    <property type="entry name" value="Fumarase/histidase_N"/>
</dbReference>
<dbReference type="PANTHER" id="PTHR11444">
    <property type="entry name" value="ASPARTATEAMMONIA/ARGININOSUCCINATE/ADENYLOSUCCINATE LYASE"/>
    <property type="match status" value="1"/>
</dbReference>
<comment type="subunit">
    <text evidence="4">Homotetramer.</text>
</comment>
<dbReference type="HOGENOM" id="CLU_021594_4_1_3"/>
<comment type="subcellular location">
    <subcellularLocation>
        <location evidence="4">Cytoplasm</location>
    </subcellularLocation>
</comment>
<evidence type="ECO:0000259" key="5">
    <source>
        <dbReference type="Pfam" id="PF00206"/>
    </source>
</evidence>
<keyword evidence="4" id="KW-0963">Cytoplasm</keyword>
<feature type="active site" description="Proton donor/acceptor" evidence="4">
    <location>
        <position position="185"/>
    </location>
</feature>
<protein>
    <recommendedName>
        <fullName evidence="4">Fumarate hydratase class II</fullName>
        <shortName evidence="4">Fumarase C</shortName>
        <ecNumber evidence="4">4.2.1.2</ecNumber>
    </recommendedName>
    <alternativeName>
        <fullName evidence="4">Aerobic fumarase</fullName>
    </alternativeName>
    <alternativeName>
        <fullName evidence="4">Iron-independent fumarase</fullName>
    </alternativeName>
</protein>
<dbReference type="SUPFAM" id="SSF48557">
    <property type="entry name" value="L-aspartase-like"/>
    <property type="match status" value="1"/>
</dbReference>
<dbReference type="GO" id="GO:0004333">
    <property type="term" value="F:fumarate hydratase activity"/>
    <property type="evidence" value="ECO:0007669"/>
    <property type="project" value="UniProtKB-UniRule"/>
</dbReference>
<feature type="domain" description="Fumarase C C-terminal" evidence="6">
    <location>
        <begin position="405"/>
        <end position="457"/>
    </location>
</feature>
<organism evidence="7 8">
    <name type="scientific">Crocosphaera subtropica (strain ATCC 51142 / BH68)</name>
    <name type="common">Cyanothece sp. (strain ATCC 51142)</name>
    <dbReference type="NCBI Taxonomy" id="43989"/>
    <lineage>
        <taxon>Bacteria</taxon>
        <taxon>Bacillati</taxon>
        <taxon>Cyanobacteriota</taxon>
        <taxon>Cyanophyceae</taxon>
        <taxon>Oscillatoriophycideae</taxon>
        <taxon>Chroococcales</taxon>
        <taxon>Aphanothecaceae</taxon>
        <taxon>Crocosphaera</taxon>
        <taxon>Crocosphaera subtropica</taxon>
    </lineage>
</organism>
<dbReference type="GO" id="GO:0008797">
    <property type="term" value="F:aspartate ammonia-lyase activity"/>
    <property type="evidence" value="ECO:0007669"/>
    <property type="project" value="UniProtKB-EC"/>
</dbReference>
<dbReference type="Pfam" id="PF00206">
    <property type="entry name" value="Lyase_1"/>
    <property type="match status" value="1"/>
</dbReference>
<dbReference type="InterPro" id="IPR005677">
    <property type="entry name" value="Fum_hydII"/>
</dbReference>
<comment type="catalytic activity">
    <reaction evidence="4">
        <text>(S)-malate = fumarate + H2O</text>
        <dbReference type="Rhea" id="RHEA:12460"/>
        <dbReference type="ChEBI" id="CHEBI:15377"/>
        <dbReference type="ChEBI" id="CHEBI:15589"/>
        <dbReference type="ChEBI" id="CHEBI:29806"/>
        <dbReference type="EC" id="4.2.1.2"/>
    </reaction>
</comment>
<dbReference type="PROSITE" id="PS00163">
    <property type="entry name" value="FUMARATE_LYASES"/>
    <property type="match status" value="1"/>
</dbReference>
<dbReference type="UniPathway" id="UPA00223">
    <property type="reaction ID" value="UER01007"/>
</dbReference>
<gene>
    <name evidence="4 7" type="primary">fumC</name>
    <name evidence="7" type="ordered locus">cce_0396</name>
</gene>
<dbReference type="eggNOG" id="COG0114">
    <property type="taxonomic scope" value="Bacteria"/>
</dbReference>
<comment type="similarity">
    <text evidence="2 4">Belongs to the class-II fumarase/aspartase family. Fumarase subfamily.</text>
</comment>
<dbReference type="FunFam" id="1.20.200.10:FF:000001">
    <property type="entry name" value="Fumarate hydratase, mitochondrial"/>
    <property type="match status" value="1"/>
</dbReference>
<proteinExistence type="inferred from homology"/>
<feature type="active site" evidence="4">
    <location>
        <position position="315"/>
    </location>
</feature>
<dbReference type="InterPro" id="IPR018951">
    <property type="entry name" value="Fumarase_C_C"/>
</dbReference>
<accession>B1WNA5</accession>